<dbReference type="PANTHER" id="PTHR11099">
    <property type="entry name" value="VACUOLAR SORTING PROTEIN 35"/>
    <property type="match status" value="1"/>
</dbReference>
<reference evidence="7 8" key="2">
    <citation type="submission" date="2018-10" db="EMBL/GenBank/DDBJ databases">
        <authorList>
            <consortium name="Pathogen Informatics"/>
        </authorList>
    </citation>
    <scope>NUCLEOTIDE SEQUENCE [LARGE SCALE GENOMIC DNA]</scope>
</reference>
<evidence type="ECO:0000256" key="2">
    <source>
        <dbReference type="ARBA" id="ARBA00006536"/>
    </source>
</evidence>
<dbReference type="STRING" id="51028.A0A0N4V4S2"/>
<evidence type="ECO:0000313" key="9">
    <source>
        <dbReference type="WBParaSite" id="EVEC_0000517001-mRNA-1"/>
    </source>
</evidence>
<dbReference type="GO" id="GO:0005770">
    <property type="term" value="C:late endosome"/>
    <property type="evidence" value="ECO:0007669"/>
    <property type="project" value="TreeGrafter"/>
</dbReference>
<dbReference type="GO" id="GO:0005829">
    <property type="term" value="C:cytosol"/>
    <property type="evidence" value="ECO:0007669"/>
    <property type="project" value="GOC"/>
</dbReference>
<evidence type="ECO:0000256" key="4">
    <source>
        <dbReference type="ARBA" id="ARBA00022927"/>
    </source>
</evidence>
<organism evidence="9">
    <name type="scientific">Enterobius vermicularis</name>
    <name type="common">Human pinworm</name>
    <dbReference type="NCBI Taxonomy" id="51028"/>
    <lineage>
        <taxon>Eukaryota</taxon>
        <taxon>Metazoa</taxon>
        <taxon>Ecdysozoa</taxon>
        <taxon>Nematoda</taxon>
        <taxon>Chromadorea</taxon>
        <taxon>Rhabditida</taxon>
        <taxon>Spirurina</taxon>
        <taxon>Oxyuridomorpha</taxon>
        <taxon>Oxyuroidea</taxon>
        <taxon>Oxyuridae</taxon>
        <taxon>Enterobius</taxon>
    </lineage>
</organism>
<dbReference type="PIRSF" id="PIRSF009375">
    <property type="entry name" value="Retromer_Vps35"/>
    <property type="match status" value="1"/>
</dbReference>
<dbReference type="Proteomes" id="UP000274131">
    <property type="component" value="Unassembled WGS sequence"/>
</dbReference>
<dbReference type="EMBL" id="UXUI01007973">
    <property type="protein sequence ID" value="VDD90072.1"/>
    <property type="molecule type" value="Genomic_DNA"/>
</dbReference>
<proteinExistence type="inferred from homology"/>
<keyword evidence="8" id="KW-1185">Reference proteome</keyword>
<dbReference type="InterPro" id="IPR042491">
    <property type="entry name" value="Vps35_C"/>
</dbReference>
<evidence type="ECO:0000256" key="5">
    <source>
        <dbReference type="ARBA" id="ARBA00023136"/>
    </source>
</evidence>
<dbReference type="PANTHER" id="PTHR11099:SF0">
    <property type="entry name" value="VACUOLAR PROTEIN SORTING-ASSOCIATED PROTEIN 35"/>
    <property type="match status" value="1"/>
</dbReference>
<reference evidence="9" key="1">
    <citation type="submission" date="2017-02" db="UniProtKB">
        <authorList>
            <consortium name="WormBaseParasite"/>
        </authorList>
    </citation>
    <scope>IDENTIFICATION</scope>
</reference>
<evidence type="ECO:0000256" key="3">
    <source>
        <dbReference type="ARBA" id="ARBA00022448"/>
    </source>
</evidence>
<evidence type="ECO:0000313" key="8">
    <source>
        <dbReference type="Proteomes" id="UP000274131"/>
    </source>
</evidence>
<sequence length="817" mass="93738">MTKLEDMYLSPTEQEKVLDEAVRLVKTEAFEMKRCLDKGLLKDALHHATQMLNELRTGALTPKYYYRLYVDATNELQHLETHLTEEYERGKKIAELYELVQHAPNIIPRLYLLVTVGVVYIKAEGGSPREILKDLVEMCCGVQHPLRGLFLRNYLLQCTRNLLPDLPEDTAEDDKGSVTDAIEFIMFNFREMNKLWVRMQHQGPSKEKDKRERERRELRILVGTNLVRMSQLEHLHIDMYRKTVLPGILEQSVSCNDPISQEYLMECVIQVFPNEYHLATLHEFLNACSELHQGVQIKNVLIALIDRLAIYTTSEGGKIPDDLPLFDIFSKQAGSVIESRQDMPPEDIAALQMALVNFALKCYPDKADYANTFLIMNLIPVDEYDDVVRLLQLDHYSSVISLLNYKGRTQATSYVLQNMIENDSILATTEVLEGFLAVAEPLLVDQDDQPENLEKNEDFAEEQTLLLKTARKQFGSGGCSRIKFTLPPLVFAVYQLALRFADENRDDEKFDEKLYKMFVFCMHTITALVTSAKLAELPIRLYLQGALVAGGINFAGRGDIAYEYVSKAFSLYEEELSDSRAQFAAISLLIGTMEKLHCFTEENHEPLRMQCAHASAKLFKKPDQCRAVCSVAHLFWSGQSIESKGPMKDGTQVVSCLKKALKVALQCLDQVVQVQLYIHVLNHCLYFFEDNCEKVSVSLLNQIIGKIRDAIMKLEPSSDNEQVTTYFDVSNLSKINYTRRVIVIANAAILELTCEKKWLPSCCMLLYFEFHFKCLLLEIYLYLCKSWWEAMCSFDGRTLGRYFFCYTRYLPDAEEES</sequence>
<name>A0A0N4V4S2_ENTVE</name>
<dbReference type="GO" id="GO:0030906">
    <property type="term" value="C:retromer, cargo-selective complex"/>
    <property type="evidence" value="ECO:0007669"/>
    <property type="project" value="InterPro"/>
</dbReference>
<dbReference type="WBParaSite" id="EVEC_0000517001-mRNA-1">
    <property type="protein sequence ID" value="EVEC_0000517001-mRNA-1"/>
    <property type="gene ID" value="EVEC_0000517001"/>
</dbReference>
<dbReference type="OrthoDB" id="10258141at2759"/>
<accession>A0A0N4V4S2</accession>
<keyword evidence="4 6" id="KW-0653">Protein transport</keyword>
<comment type="subcellular location">
    <subcellularLocation>
        <location evidence="1">Membrane</location>
        <topology evidence="1">Peripheral membrane protein</topology>
    </subcellularLocation>
</comment>
<dbReference type="GO" id="GO:0042147">
    <property type="term" value="P:retrograde transport, endosome to Golgi"/>
    <property type="evidence" value="ECO:0007669"/>
    <property type="project" value="InterPro"/>
</dbReference>
<dbReference type="Gene3D" id="1.25.40.660">
    <property type="entry name" value="Vacuolar protein sorting-associated protein 35, helical subcomplex Vps35-C"/>
    <property type="match status" value="1"/>
</dbReference>
<dbReference type="InterPro" id="IPR005378">
    <property type="entry name" value="Vps35"/>
</dbReference>
<evidence type="ECO:0000256" key="1">
    <source>
        <dbReference type="ARBA" id="ARBA00004170"/>
    </source>
</evidence>
<comment type="function">
    <text evidence="6">Plays a role in vesicular protein sorting.</text>
</comment>
<comment type="similarity">
    <text evidence="2 6">Belongs to the VPS35 family.</text>
</comment>
<gene>
    <name evidence="7" type="ORF">EVEC_LOCUS4823</name>
</gene>
<keyword evidence="3 6" id="KW-0813">Transport</keyword>
<keyword evidence="5" id="KW-0472">Membrane</keyword>
<evidence type="ECO:0000313" key="7">
    <source>
        <dbReference type="EMBL" id="VDD90072.1"/>
    </source>
</evidence>
<dbReference type="GO" id="GO:0006886">
    <property type="term" value="P:intracellular protein transport"/>
    <property type="evidence" value="ECO:0007669"/>
    <property type="project" value="TreeGrafter"/>
</dbReference>
<evidence type="ECO:0000256" key="6">
    <source>
        <dbReference type="PIRNR" id="PIRNR009375"/>
    </source>
</evidence>
<protein>
    <recommendedName>
        <fullName evidence="6">Vacuolar protein sorting-associated protein 35</fullName>
    </recommendedName>
</protein>
<dbReference type="AlphaFoldDB" id="A0A0N4V4S2"/>
<dbReference type="Pfam" id="PF03635">
    <property type="entry name" value="Vps35"/>
    <property type="match status" value="2"/>
</dbReference>